<dbReference type="Proteomes" id="UP000325315">
    <property type="component" value="Unassembled WGS sequence"/>
</dbReference>
<organism evidence="2 3">
    <name type="scientific">Gossypium australe</name>
    <dbReference type="NCBI Taxonomy" id="47621"/>
    <lineage>
        <taxon>Eukaryota</taxon>
        <taxon>Viridiplantae</taxon>
        <taxon>Streptophyta</taxon>
        <taxon>Embryophyta</taxon>
        <taxon>Tracheophyta</taxon>
        <taxon>Spermatophyta</taxon>
        <taxon>Magnoliopsida</taxon>
        <taxon>eudicotyledons</taxon>
        <taxon>Gunneridae</taxon>
        <taxon>Pentapetalae</taxon>
        <taxon>rosids</taxon>
        <taxon>malvids</taxon>
        <taxon>Malvales</taxon>
        <taxon>Malvaceae</taxon>
        <taxon>Malvoideae</taxon>
        <taxon>Gossypium</taxon>
    </lineage>
</organism>
<keyword evidence="2" id="KW-0808">Transferase</keyword>
<keyword evidence="2" id="KW-0695">RNA-directed DNA polymerase</keyword>
<evidence type="ECO:0000313" key="3">
    <source>
        <dbReference type="Proteomes" id="UP000325315"/>
    </source>
</evidence>
<protein>
    <submittedName>
        <fullName evidence="2">Reverse transcriptase</fullName>
    </submittedName>
</protein>
<accession>A0A5B6VTP6</accession>
<evidence type="ECO:0000256" key="1">
    <source>
        <dbReference type="SAM" id="Coils"/>
    </source>
</evidence>
<reference evidence="3" key="1">
    <citation type="journal article" date="2019" name="Plant Biotechnol. J.">
        <title>Genome sequencing of the Australian wild diploid species Gossypium australe highlights disease resistance and delayed gland morphogenesis.</title>
        <authorList>
            <person name="Cai Y."/>
            <person name="Cai X."/>
            <person name="Wang Q."/>
            <person name="Wang P."/>
            <person name="Zhang Y."/>
            <person name="Cai C."/>
            <person name="Xu Y."/>
            <person name="Wang K."/>
            <person name="Zhou Z."/>
            <person name="Wang C."/>
            <person name="Geng S."/>
            <person name="Li B."/>
            <person name="Dong Q."/>
            <person name="Hou Y."/>
            <person name="Wang H."/>
            <person name="Ai P."/>
            <person name="Liu Z."/>
            <person name="Yi F."/>
            <person name="Sun M."/>
            <person name="An G."/>
            <person name="Cheng J."/>
            <person name="Zhang Y."/>
            <person name="Shi Q."/>
            <person name="Xie Y."/>
            <person name="Shi X."/>
            <person name="Chang Y."/>
            <person name="Huang F."/>
            <person name="Chen Y."/>
            <person name="Hong S."/>
            <person name="Mi L."/>
            <person name="Sun Q."/>
            <person name="Zhang L."/>
            <person name="Zhou B."/>
            <person name="Peng R."/>
            <person name="Zhang X."/>
            <person name="Liu F."/>
        </authorList>
    </citation>
    <scope>NUCLEOTIDE SEQUENCE [LARGE SCALE GENOMIC DNA]</scope>
    <source>
        <strain evidence="3">cv. PA1801</strain>
    </source>
</reference>
<evidence type="ECO:0000313" key="2">
    <source>
        <dbReference type="EMBL" id="KAA3472636.1"/>
    </source>
</evidence>
<proteinExistence type="predicted"/>
<feature type="coiled-coil region" evidence="1">
    <location>
        <begin position="95"/>
        <end position="122"/>
    </location>
</feature>
<dbReference type="AlphaFoldDB" id="A0A5B6VTP6"/>
<dbReference type="GO" id="GO:0003964">
    <property type="term" value="F:RNA-directed DNA polymerase activity"/>
    <property type="evidence" value="ECO:0007669"/>
    <property type="project" value="UniProtKB-KW"/>
</dbReference>
<dbReference type="OrthoDB" id="1938551at2759"/>
<keyword evidence="1" id="KW-0175">Coiled coil</keyword>
<keyword evidence="2" id="KW-0548">Nucleotidyltransferase</keyword>
<sequence length="157" mass="18610">MSGFQTIKMSWGGVYKAGQREKKSRDQRAYELNGRLRELGNCEISEDVLKEITGIKIELNLEAEKEEIYWEQRARTNWLKMGDKNTVFFHKSASNQRRKNKVNGLEDEFDTLKTETEEMEKMATHYFKELFSSKRVSDCNRLMESFQPNITEEHNRD</sequence>
<comment type="caution">
    <text evidence="2">The sequence shown here is derived from an EMBL/GenBank/DDBJ whole genome shotgun (WGS) entry which is preliminary data.</text>
</comment>
<dbReference type="EMBL" id="SMMG02000005">
    <property type="protein sequence ID" value="KAA3472636.1"/>
    <property type="molecule type" value="Genomic_DNA"/>
</dbReference>
<gene>
    <name evidence="2" type="ORF">EPI10_023103</name>
</gene>
<name>A0A5B6VTP6_9ROSI</name>
<keyword evidence="3" id="KW-1185">Reference proteome</keyword>